<dbReference type="InterPro" id="IPR018356">
    <property type="entry name" value="Tscrpt_reg_HTH_DeoR_CS"/>
</dbReference>
<keyword evidence="3" id="KW-0804">Transcription</keyword>
<proteinExistence type="predicted"/>
<dbReference type="Pfam" id="PF08220">
    <property type="entry name" value="HTH_DeoR"/>
    <property type="match status" value="1"/>
</dbReference>
<dbReference type="InterPro" id="IPR014036">
    <property type="entry name" value="DeoR-like_C"/>
</dbReference>
<organism evidence="5 6">
    <name type="scientific">Hominiventricola aquisgranensis</name>
    <dbReference type="NCBI Taxonomy" id="3133164"/>
    <lineage>
        <taxon>Bacteria</taxon>
        <taxon>Bacillati</taxon>
        <taxon>Bacillota</taxon>
        <taxon>Clostridia</taxon>
        <taxon>Lachnospirales</taxon>
        <taxon>Lachnospiraceae</taxon>
        <taxon>Hominiventricola</taxon>
    </lineage>
</organism>
<sequence>MKKKENRLNTIIGMLREQPTLTIRELASVLDVSEMTIRRDLAKLKDSGLLVRALGMNMIGNAQQKDISPVKYDFHNEITRNSEAKRKIAMKAVELINARDVIILDSSTTVSMMVPYIPADYPLTVITNNYDIISKISKGKAIELVGVGGVYN</sequence>
<evidence type="ECO:0000256" key="2">
    <source>
        <dbReference type="ARBA" id="ARBA00023125"/>
    </source>
</evidence>
<dbReference type="SMART" id="SM00420">
    <property type="entry name" value="HTH_DEOR"/>
    <property type="match status" value="1"/>
</dbReference>
<dbReference type="SUPFAM" id="SSF100950">
    <property type="entry name" value="NagB/RpiA/CoA transferase-like"/>
    <property type="match status" value="1"/>
</dbReference>
<keyword evidence="1" id="KW-0805">Transcription regulation</keyword>
<dbReference type="InterPro" id="IPR037171">
    <property type="entry name" value="NagB/RpiA_transferase-like"/>
</dbReference>
<evidence type="ECO:0000313" key="6">
    <source>
        <dbReference type="Proteomes" id="UP001470288"/>
    </source>
</evidence>
<dbReference type="Proteomes" id="UP001470288">
    <property type="component" value="Unassembled WGS sequence"/>
</dbReference>
<dbReference type="PANTHER" id="PTHR30363:SF44">
    <property type="entry name" value="AGA OPERON TRANSCRIPTIONAL REPRESSOR-RELATED"/>
    <property type="match status" value="1"/>
</dbReference>
<reference evidence="5 6" key="1">
    <citation type="submission" date="2024-03" db="EMBL/GenBank/DDBJ databases">
        <title>Human intestinal bacterial collection.</title>
        <authorList>
            <person name="Pauvert C."/>
            <person name="Hitch T.C.A."/>
            <person name="Clavel T."/>
        </authorList>
    </citation>
    <scope>NUCLEOTIDE SEQUENCE [LARGE SCALE GENOMIC DNA]</scope>
    <source>
        <strain evidence="5 6">CLA-AA-H78B</strain>
    </source>
</reference>
<gene>
    <name evidence="5" type="ORF">WMO62_15130</name>
</gene>
<dbReference type="GO" id="GO:0003677">
    <property type="term" value="F:DNA binding"/>
    <property type="evidence" value="ECO:0007669"/>
    <property type="project" value="UniProtKB-KW"/>
</dbReference>
<accession>A0ABV1I656</accession>
<dbReference type="PROSITE" id="PS00894">
    <property type="entry name" value="HTH_DEOR_1"/>
    <property type="match status" value="1"/>
</dbReference>
<dbReference type="PANTHER" id="PTHR30363">
    <property type="entry name" value="HTH-TYPE TRANSCRIPTIONAL REGULATOR SRLR-RELATED"/>
    <property type="match status" value="1"/>
</dbReference>
<dbReference type="Gene3D" id="1.10.10.10">
    <property type="entry name" value="Winged helix-like DNA-binding domain superfamily/Winged helix DNA-binding domain"/>
    <property type="match status" value="1"/>
</dbReference>
<dbReference type="PRINTS" id="PR00037">
    <property type="entry name" value="HTHLACR"/>
</dbReference>
<dbReference type="InterPro" id="IPR036388">
    <property type="entry name" value="WH-like_DNA-bd_sf"/>
</dbReference>
<evidence type="ECO:0000256" key="1">
    <source>
        <dbReference type="ARBA" id="ARBA00023015"/>
    </source>
</evidence>
<dbReference type="EMBL" id="JBBMFC010000051">
    <property type="protein sequence ID" value="MEQ2580139.1"/>
    <property type="molecule type" value="Genomic_DNA"/>
</dbReference>
<dbReference type="SUPFAM" id="SSF46785">
    <property type="entry name" value="Winged helix' DNA-binding domain"/>
    <property type="match status" value="1"/>
</dbReference>
<protein>
    <submittedName>
        <fullName evidence="5">DeoR/GlpR family DNA-binding transcription regulator</fullName>
    </submittedName>
</protein>
<feature type="domain" description="HTH deoR-type" evidence="4">
    <location>
        <begin position="4"/>
        <end position="59"/>
    </location>
</feature>
<dbReference type="InterPro" id="IPR036390">
    <property type="entry name" value="WH_DNA-bd_sf"/>
</dbReference>
<dbReference type="Gene3D" id="3.40.50.1360">
    <property type="match status" value="1"/>
</dbReference>
<dbReference type="PROSITE" id="PS51000">
    <property type="entry name" value="HTH_DEOR_2"/>
    <property type="match status" value="1"/>
</dbReference>
<evidence type="ECO:0000256" key="3">
    <source>
        <dbReference type="ARBA" id="ARBA00023163"/>
    </source>
</evidence>
<feature type="non-terminal residue" evidence="5">
    <location>
        <position position="152"/>
    </location>
</feature>
<comment type="caution">
    <text evidence="5">The sequence shown here is derived from an EMBL/GenBank/DDBJ whole genome shotgun (WGS) entry which is preliminary data.</text>
</comment>
<name>A0ABV1I656_9FIRM</name>
<keyword evidence="2 5" id="KW-0238">DNA-binding</keyword>
<keyword evidence="6" id="KW-1185">Reference proteome</keyword>
<dbReference type="Pfam" id="PF00455">
    <property type="entry name" value="DeoRC"/>
    <property type="match status" value="1"/>
</dbReference>
<dbReference type="InterPro" id="IPR001034">
    <property type="entry name" value="DeoR_HTH"/>
</dbReference>
<dbReference type="InterPro" id="IPR050313">
    <property type="entry name" value="Carb_Metab_HTH_regulators"/>
</dbReference>
<evidence type="ECO:0000313" key="5">
    <source>
        <dbReference type="EMBL" id="MEQ2580139.1"/>
    </source>
</evidence>
<evidence type="ECO:0000259" key="4">
    <source>
        <dbReference type="PROSITE" id="PS51000"/>
    </source>
</evidence>
<dbReference type="RefSeq" id="WP_349145204.1">
    <property type="nucleotide sequence ID" value="NZ_JBBMFC010000051.1"/>
</dbReference>